<proteinExistence type="predicted"/>
<keyword evidence="2" id="KW-1185">Reference proteome</keyword>
<dbReference type="Proteomes" id="UP001060215">
    <property type="component" value="Chromosome 13"/>
</dbReference>
<evidence type="ECO:0000313" key="2">
    <source>
        <dbReference type="Proteomes" id="UP001060215"/>
    </source>
</evidence>
<comment type="caution">
    <text evidence="1">The sequence shown here is derived from an EMBL/GenBank/DDBJ whole genome shotgun (WGS) entry which is preliminary data.</text>
</comment>
<sequence length="81" mass="8997">MVCENLFSVGSSTGHEGKTPPTYCLSPILLQAGAVCYYKTFFMIVIGFELLCLIGGFLSHELLDHNHIKLGYRITLAIILY</sequence>
<accession>A0ACC0FTR4</accession>
<protein>
    <submittedName>
        <fullName evidence="1">Uncharacterized protein</fullName>
    </submittedName>
</protein>
<gene>
    <name evidence="1" type="ORF">LOK49_LG12G00781</name>
</gene>
<organism evidence="1 2">
    <name type="scientific">Camellia lanceoleosa</name>
    <dbReference type="NCBI Taxonomy" id="1840588"/>
    <lineage>
        <taxon>Eukaryota</taxon>
        <taxon>Viridiplantae</taxon>
        <taxon>Streptophyta</taxon>
        <taxon>Embryophyta</taxon>
        <taxon>Tracheophyta</taxon>
        <taxon>Spermatophyta</taxon>
        <taxon>Magnoliopsida</taxon>
        <taxon>eudicotyledons</taxon>
        <taxon>Gunneridae</taxon>
        <taxon>Pentapetalae</taxon>
        <taxon>asterids</taxon>
        <taxon>Ericales</taxon>
        <taxon>Theaceae</taxon>
        <taxon>Camellia</taxon>
    </lineage>
</organism>
<evidence type="ECO:0000313" key="1">
    <source>
        <dbReference type="EMBL" id="KAI7991934.1"/>
    </source>
</evidence>
<name>A0ACC0FTR4_9ERIC</name>
<dbReference type="EMBL" id="CM045770">
    <property type="protein sequence ID" value="KAI7991934.1"/>
    <property type="molecule type" value="Genomic_DNA"/>
</dbReference>
<reference evidence="1 2" key="1">
    <citation type="journal article" date="2022" name="Plant J.">
        <title>Chromosome-level genome of Camellia lanceoleosa provides a valuable resource for understanding genome evolution and self-incompatibility.</title>
        <authorList>
            <person name="Gong W."/>
            <person name="Xiao S."/>
            <person name="Wang L."/>
            <person name="Liao Z."/>
            <person name="Chang Y."/>
            <person name="Mo W."/>
            <person name="Hu G."/>
            <person name="Li W."/>
            <person name="Zhao G."/>
            <person name="Zhu H."/>
            <person name="Hu X."/>
            <person name="Ji K."/>
            <person name="Xiang X."/>
            <person name="Song Q."/>
            <person name="Yuan D."/>
            <person name="Jin S."/>
            <person name="Zhang L."/>
        </authorList>
    </citation>
    <scope>NUCLEOTIDE SEQUENCE [LARGE SCALE GENOMIC DNA]</scope>
    <source>
        <strain evidence="1">SQ_2022a</strain>
    </source>
</reference>